<accession>X0U7T2</accession>
<dbReference type="EMBL" id="BARS01013401">
    <property type="protein sequence ID" value="GAF96422.1"/>
    <property type="molecule type" value="Genomic_DNA"/>
</dbReference>
<feature type="non-terminal residue" evidence="2">
    <location>
        <position position="1"/>
    </location>
</feature>
<dbReference type="SUPFAM" id="SSF52218">
    <property type="entry name" value="Flavoproteins"/>
    <property type="match status" value="1"/>
</dbReference>
<protein>
    <recommendedName>
        <fullName evidence="1">Flavodoxin-like domain-containing protein</fullName>
    </recommendedName>
</protein>
<organism evidence="2">
    <name type="scientific">marine sediment metagenome</name>
    <dbReference type="NCBI Taxonomy" id="412755"/>
    <lineage>
        <taxon>unclassified sequences</taxon>
        <taxon>metagenomes</taxon>
        <taxon>ecological metagenomes</taxon>
    </lineage>
</organism>
<dbReference type="Gene3D" id="3.40.50.360">
    <property type="match status" value="1"/>
</dbReference>
<evidence type="ECO:0000313" key="2">
    <source>
        <dbReference type="EMBL" id="GAF96422.1"/>
    </source>
</evidence>
<name>X0U7T2_9ZZZZ</name>
<dbReference type="InterPro" id="IPR026816">
    <property type="entry name" value="Flavodoxin_dom"/>
</dbReference>
<dbReference type="AlphaFoldDB" id="X0U7T2"/>
<dbReference type="InterPro" id="IPR029039">
    <property type="entry name" value="Flavoprotein-like_sf"/>
</dbReference>
<comment type="caution">
    <text evidence="2">The sequence shown here is derived from an EMBL/GenBank/DDBJ whole genome shotgun (WGS) entry which is preliminary data.</text>
</comment>
<feature type="non-terminal residue" evidence="2">
    <location>
        <position position="152"/>
    </location>
</feature>
<dbReference type="GO" id="GO:0010181">
    <property type="term" value="F:FMN binding"/>
    <property type="evidence" value="ECO:0007669"/>
    <property type="project" value="InterPro"/>
</dbReference>
<reference evidence="2" key="1">
    <citation type="journal article" date="2014" name="Front. Microbiol.">
        <title>High frequency of phylogenetically diverse reductive dehalogenase-homologous genes in deep subseafloor sedimentary metagenomes.</title>
        <authorList>
            <person name="Kawai M."/>
            <person name="Futagami T."/>
            <person name="Toyoda A."/>
            <person name="Takaki Y."/>
            <person name="Nishi S."/>
            <person name="Hori S."/>
            <person name="Arai W."/>
            <person name="Tsubouchi T."/>
            <person name="Morono Y."/>
            <person name="Uchiyama I."/>
            <person name="Ito T."/>
            <person name="Fujiyama A."/>
            <person name="Inagaki F."/>
            <person name="Takami H."/>
        </authorList>
    </citation>
    <scope>NUCLEOTIDE SEQUENCE</scope>
    <source>
        <strain evidence="2">Expedition CK06-06</strain>
    </source>
</reference>
<dbReference type="InterPro" id="IPR008254">
    <property type="entry name" value="Flavodoxin/NO_synth"/>
</dbReference>
<dbReference type="PROSITE" id="PS50902">
    <property type="entry name" value="FLAVODOXIN_LIKE"/>
    <property type="match status" value="1"/>
</dbReference>
<feature type="domain" description="Flavodoxin-like" evidence="1">
    <location>
        <begin position="13"/>
        <end position="152"/>
    </location>
</feature>
<dbReference type="PANTHER" id="PTHR39201:SF1">
    <property type="entry name" value="FLAVODOXIN-LIKE DOMAIN-CONTAINING PROTEIN"/>
    <property type="match status" value="1"/>
</dbReference>
<dbReference type="GO" id="GO:0009055">
    <property type="term" value="F:electron transfer activity"/>
    <property type="evidence" value="ECO:0007669"/>
    <property type="project" value="InterPro"/>
</dbReference>
<dbReference type="PANTHER" id="PTHR39201">
    <property type="entry name" value="EXPORTED PROTEIN-RELATED"/>
    <property type="match status" value="1"/>
</dbReference>
<gene>
    <name evidence="2" type="ORF">S01H1_23294</name>
</gene>
<dbReference type="Pfam" id="PF12724">
    <property type="entry name" value="Flavodoxin_5"/>
    <property type="match status" value="1"/>
</dbReference>
<evidence type="ECO:0000259" key="1">
    <source>
        <dbReference type="PROSITE" id="PS50902"/>
    </source>
</evidence>
<sequence length="152" mass="17078">VKNRQFRGRVMKGIVIYYSATGNTAKIAKAIHTGMKNVIECDITPIKKADPRDMAKYDVISIGAPIWYFREPANVRIFIYNMPDLHGKLCVPFTVHGASPSGFFHSMVPPLIRKGLTVIGYNNWYGSVDQVLHAPKPYFTDGHPDEIDLKEA</sequence>
<dbReference type="PROSITE" id="PS00201">
    <property type="entry name" value="FLAVODOXIN"/>
    <property type="match status" value="1"/>
</dbReference>
<dbReference type="InterPro" id="IPR001226">
    <property type="entry name" value="Flavodoxin_CS"/>
</dbReference>
<proteinExistence type="predicted"/>